<evidence type="ECO:0000313" key="10">
    <source>
        <dbReference type="EMBL" id="PWA17794.1"/>
    </source>
</evidence>
<dbReference type="GO" id="GO:0030672">
    <property type="term" value="C:synaptic vesicle membrane"/>
    <property type="evidence" value="ECO:0007669"/>
    <property type="project" value="TreeGrafter"/>
</dbReference>
<feature type="transmembrane region" description="Helical" evidence="8">
    <location>
        <begin position="454"/>
        <end position="477"/>
    </location>
</feature>
<keyword evidence="4 8" id="KW-1133">Transmembrane helix</keyword>
<evidence type="ECO:0000256" key="8">
    <source>
        <dbReference type="SAM" id="Phobius"/>
    </source>
</evidence>
<dbReference type="Pfam" id="PF01284">
    <property type="entry name" value="MARVEL"/>
    <property type="match status" value="1"/>
</dbReference>
<feature type="region of interest" description="Disordered" evidence="7">
    <location>
        <begin position="161"/>
        <end position="195"/>
    </location>
</feature>
<dbReference type="Proteomes" id="UP000250572">
    <property type="component" value="Unassembled WGS sequence"/>
</dbReference>
<gene>
    <name evidence="10" type="ORF">CCH79_00008385</name>
</gene>
<reference evidence="10 11" key="1">
    <citation type="journal article" date="2018" name="G3 (Bethesda)">
        <title>A High-Quality Reference Genome for the Invasive Mosquitofish Gambusia affinis Using a Chicago Library.</title>
        <authorList>
            <person name="Hoffberg S.L."/>
            <person name="Troendle N.J."/>
            <person name="Glenn T.C."/>
            <person name="Mahmud O."/>
            <person name="Louha S."/>
            <person name="Chalopin D."/>
            <person name="Bennetzen J.L."/>
            <person name="Mauricio R."/>
        </authorList>
    </citation>
    <scope>NUCLEOTIDE SEQUENCE [LARGE SCALE GENOMIC DNA]</scope>
    <source>
        <strain evidence="10">NE01/NJP1002.9</strain>
        <tissue evidence="10">Muscle</tissue>
    </source>
</reference>
<proteinExistence type="inferred from homology"/>
<sequence length="529" mass="59597">MQATTQRSANEKREPEVEGEAACQGLRPYHPPHWFRKNLFRTLWLPKLRPIHRAQQQTIPSLRLTAKRHNHLEVIPAERPSGSNCQVKNSSGSSEGRLAYVRFSTEAEADEADWAGPHFIGGTECKVRRVVSPKPTHHACEEFNPRERLVMGVTWRVDGLRKDQKQESNNEEKQVDEQECSEKSEVGENAGSITLSGMARSLRMPSLSERPRSSDISCSLLVSAHHKPEPAKSFALSVDIINTETVSPRPERMILISSNSGDVMSSWVTLEMWRESRDEVWIPMNITCWFFKELERVLTGSTFSKVSAKREIMQSNAYGASLAGGAFDFESFVKKPQTILRFLSWVFSIVVFASITAEGYINPYTEGETKCMFNNKDSACSYAVGIGILAFLACVIFLILDAYFPNISNAKERKYIVVGDLAFSGVWTFLWFICFCVLTNQWTKTNIASVKADAARAVIAFSFFSMVTWALLSYFALGRYRQGVSEFNQDYTDPAQDHSSPYPPAPSSYQQAPFTNSQGQQGEYQPPTY</sequence>
<feature type="region of interest" description="Disordered" evidence="7">
    <location>
        <begin position="1"/>
        <end position="25"/>
    </location>
</feature>
<evidence type="ECO:0000259" key="9">
    <source>
        <dbReference type="PROSITE" id="PS51225"/>
    </source>
</evidence>
<keyword evidence="3 6" id="KW-0812">Transmembrane</keyword>
<dbReference type="STRING" id="33528.ENSGAFP00000010237"/>
<dbReference type="PROSITE" id="PS51225">
    <property type="entry name" value="MARVEL"/>
    <property type="match status" value="1"/>
</dbReference>
<evidence type="ECO:0000256" key="2">
    <source>
        <dbReference type="ARBA" id="ARBA00010252"/>
    </source>
</evidence>
<dbReference type="GO" id="GO:0031594">
    <property type="term" value="C:neuromuscular junction"/>
    <property type="evidence" value="ECO:0007669"/>
    <property type="project" value="TreeGrafter"/>
</dbReference>
<organism evidence="10 11">
    <name type="scientific">Gambusia affinis</name>
    <name type="common">Western mosquitofish</name>
    <name type="synonym">Heterandria affinis</name>
    <dbReference type="NCBI Taxonomy" id="33528"/>
    <lineage>
        <taxon>Eukaryota</taxon>
        <taxon>Metazoa</taxon>
        <taxon>Chordata</taxon>
        <taxon>Craniata</taxon>
        <taxon>Vertebrata</taxon>
        <taxon>Euteleostomi</taxon>
        <taxon>Actinopterygii</taxon>
        <taxon>Neopterygii</taxon>
        <taxon>Teleostei</taxon>
        <taxon>Neoteleostei</taxon>
        <taxon>Acanthomorphata</taxon>
        <taxon>Ovalentaria</taxon>
        <taxon>Atherinomorphae</taxon>
        <taxon>Cyprinodontiformes</taxon>
        <taxon>Poeciliidae</taxon>
        <taxon>Poeciliinae</taxon>
        <taxon>Gambusia</taxon>
    </lineage>
</organism>
<keyword evidence="5 6" id="KW-0472">Membrane</keyword>
<accession>A0A315V3V7</accession>
<name>A0A315V3V7_GAMAF</name>
<dbReference type="EMBL" id="NHOQ01002357">
    <property type="protein sequence ID" value="PWA17794.1"/>
    <property type="molecule type" value="Genomic_DNA"/>
</dbReference>
<dbReference type="PANTHER" id="PTHR10838:SF19">
    <property type="entry name" value="SYNAPTOGYRIN-2 LIKE PROTEIN-RELATED"/>
    <property type="match status" value="1"/>
</dbReference>
<feature type="domain" description="MARVEL" evidence="9">
    <location>
        <begin position="332"/>
        <end position="481"/>
    </location>
</feature>
<evidence type="ECO:0000256" key="1">
    <source>
        <dbReference type="ARBA" id="ARBA00004141"/>
    </source>
</evidence>
<feature type="compositionally biased region" description="Basic and acidic residues" evidence="7">
    <location>
        <begin position="161"/>
        <end position="186"/>
    </location>
</feature>
<dbReference type="InterPro" id="IPR008253">
    <property type="entry name" value="Marvel"/>
</dbReference>
<feature type="transmembrane region" description="Helical" evidence="8">
    <location>
        <begin position="416"/>
        <end position="442"/>
    </location>
</feature>
<feature type="transmembrane region" description="Helical" evidence="8">
    <location>
        <begin position="381"/>
        <end position="404"/>
    </location>
</feature>
<protein>
    <recommendedName>
        <fullName evidence="9">MARVEL domain-containing protein</fullName>
    </recommendedName>
</protein>
<comment type="caution">
    <text evidence="10">The sequence shown here is derived from an EMBL/GenBank/DDBJ whole genome shotgun (WGS) entry which is preliminary data.</text>
</comment>
<evidence type="ECO:0000256" key="3">
    <source>
        <dbReference type="ARBA" id="ARBA00022692"/>
    </source>
</evidence>
<dbReference type="AlphaFoldDB" id="A0A315V3V7"/>
<dbReference type="PANTHER" id="PTHR10838">
    <property type="entry name" value="SYNAPTOGYRIN"/>
    <property type="match status" value="1"/>
</dbReference>
<feature type="region of interest" description="Disordered" evidence="7">
    <location>
        <begin position="491"/>
        <end position="529"/>
    </location>
</feature>
<dbReference type="InterPro" id="IPR016579">
    <property type="entry name" value="Synaptogyrin"/>
</dbReference>
<evidence type="ECO:0000256" key="4">
    <source>
        <dbReference type="ARBA" id="ARBA00022989"/>
    </source>
</evidence>
<comment type="subcellular location">
    <subcellularLocation>
        <location evidence="1">Membrane</location>
        <topology evidence="1">Multi-pass membrane protein</topology>
    </subcellularLocation>
</comment>
<evidence type="ECO:0000256" key="5">
    <source>
        <dbReference type="ARBA" id="ARBA00023136"/>
    </source>
</evidence>
<evidence type="ECO:0000256" key="6">
    <source>
        <dbReference type="PROSITE-ProRule" id="PRU00581"/>
    </source>
</evidence>
<comment type="similarity">
    <text evidence="2">Belongs to the synaptogyrin family.</text>
</comment>
<evidence type="ECO:0000313" key="11">
    <source>
        <dbReference type="Proteomes" id="UP000250572"/>
    </source>
</evidence>
<feature type="compositionally biased region" description="Polar residues" evidence="7">
    <location>
        <begin position="514"/>
        <end position="523"/>
    </location>
</feature>
<evidence type="ECO:0000256" key="7">
    <source>
        <dbReference type="SAM" id="MobiDB-lite"/>
    </source>
</evidence>
<keyword evidence="11" id="KW-1185">Reference proteome</keyword>
<feature type="transmembrane region" description="Helical" evidence="8">
    <location>
        <begin position="342"/>
        <end position="361"/>
    </location>
</feature>